<dbReference type="Pfam" id="PF00353">
    <property type="entry name" value="HemolysinCabind"/>
    <property type="match status" value="5"/>
</dbReference>
<proteinExistence type="predicted"/>
<dbReference type="Gene3D" id="2.150.10.10">
    <property type="entry name" value="Serralysin-like metalloprotease, C-terminal"/>
    <property type="match status" value="3"/>
</dbReference>
<evidence type="ECO:0000313" key="5">
    <source>
        <dbReference type="Proteomes" id="UP000324965"/>
    </source>
</evidence>
<dbReference type="PANTHER" id="PTHR38340:SF1">
    <property type="entry name" value="S-LAYER PROTEIN"/>
    <property type="match status" value="1"/>
</dbReference>
<dbReference type="InterPro" id="IPR011049">
    <property type="entry name" value="Serralysin-like_metalloprot_C"/>
</dbReference>
<keyword evidence="2" id="KW-0964">Secreted</keyword>
<feature type="signal peptide" evidence="3">
    <location>
        <begin position="1"/>
        <end position="23"/>
    </location>
</feature>
<dbReference type="Proteomes" id="UP000324965">
    <property type="component" value="Unassembled WGS sequence"/>
</dbReference>
<dbReference type="AlphaFoldDB" id="A0A5B0BMG6"/>
<comment type="caution">
    <text evidence="4">The sequence shown here is derived from an EMBL/GenBank/DDBJ whole genome shotgun (WGS) entry which is preliminary data.</text>
</comment>
<accession>A0A5B0BMG6</accession>
<dbReference type="InterPro" id="IPR050557">
    <property type="entry name" value="RTX_toxin/Mannuronan_C5-epim"/>
</dbReference>
<dbReference type="InterPro" id="IPR018511">
    <property type="entry name" value="Hemolysin-typ_Ca-bd_CS"/>
</dbReference>
<dbReference type="PANTHER" id="PTHR38340">
    <property type="entry name" value="S-LAYER PROTEIN"/>
    <property type="match status" value="1"/>
</dbReference>
<gene>
    <name evidence="4" type="ORF">FGF04_04085</name>
</gene>
<name>A0A5B0BMG6_9ACTN</name>
<organism evidence="4 5">
    <name type="scientific">Streptomyces apricus</name>
    <dbReference type="NCBI Taxonomy" id="1828112"/>
    <lineage>
        <taxon>Bacteria</taxon>
        <taxon>Bacillati</taxon>
        <taxon>Actinomycetota</taxon>
        <taxon>Actinomycetes</taxon>
        <taxon>Kitasatosporales</taxon>
        <taxon>Streptomycetaceae</taxon>
        <taxon>Streptomyces</taxon>
    </lineage>
</organism>
<dbReference type="PRINTS" id="PR00313">
    <property type="entry name" value="CABNDNGRPT"/>
</dbReference>
<dbReference type="OrthoDB" id="4326387at2"/>
<dbReference type="SUPFAM" id="SSF51120">
    <property type="entry name" value="beta-Roll"/>
    <property type="match status" value="1"/>
</dbReference>
<feature type="chain" id="PRO_5039421762" evidence="3">
    <location>
        <begin position="24"/>
        <end position="303"/>
    </location>
</feature>
<keyword evidence="3" id="KW-0732">Signal</keyword>
<keyword evidence="5" id="KW-1185">Reference proteome</keyword>
<evidence type="ECO:0000256" key="3">
    <source>
        <dbReference type="SAM" id="SignalP"/>
    </source>
</evidence>
<dbReference type="InterPro" id="IPR001343">
    <property type="entry name" value="Hemolysn_Ca-bd"/>
</dbReference>
<evidence type="ECO:0000256" key="2">
    <source>
        <dbReference type="ARBA" id="ARBA00022525"/>
    </source>
</evidence>
<protein>
    <submittedName>
        <fullName evidence="4">Calcium-binding protein</fullName>
    </submittedName>
</protein>
<dbReference type="EMBL" id="VDFC01000011">
    <property type="protein sequence ID" value="KAA0941955.1"/>
    <property type="molecule type" value="Genomic_DNA"/>
</dbReference>
<evidence type="ECO:0000313" key="4">
    <source>
        <dbReference type="EMBL" id="KAA0941955.1"/>
    </source>
</evidence>
<sequence>MERRALARVAVVAAMMGSTVVIAGGQANAATGVARSGTDVVVNAAAGRANNITISLSGTTLVIQDTADTLTAGTGCGLLSNGTVACPIDLVNSSVVVNAGDGNDTVTKVAPIRGELNGGSGRDTINGGSTQGNTNVLNGGPDNDTVNGGPVSDLLVGGTGADTLSGGGGTDIVSYLDSTTGVVVDIDNASDDGAGGEGDNVLTDVEFVYGSQFSDTITGSAADNALLGFGGSDRLDGGAGDDSLSGDLIGQIGSFGSDTLMGGTGNDTLDGVDNIPANDRLDGGANTDTCRFDTGDRVGLCEA</sequence>
<evidence type="ECO:0000256" key="1">
    <source>
        <dbReference type="ARBA" id="ARBA00004613"/>
    </source>
</evidence>
<comment type="subcellular location">
    <subcellularLocation>
        <location evidence="1">Secreted</location>
    </subcellularLocation>
</comment>
<dbReference type="PROSITE" id="PS00330">
    <property type="entry name" value="HEMOLYSIN_CALCIUM"/>
    <property type="match status" value="1"/>
</dbReference>
<reference evidence="4 5" key="1">
    <citation type="submission" date="2019-05" db="EMBL/GenBank/DDBJ databases">
        <authorList>
            <person name="Hariharan J."/>
            <person name="Choudoir M.J."/>
            <person name="Diebold P."/>
            <person name="Panke-Buisse K."/>
            <person name="Buckley D.H."/>
        </authorList>
    </citation>
    <scope>NUCLEOTIDE SEQUENCE [LARGE SCALE GENOMIC DNA]</scope>
    <source>
        <strain evidence="4 5">SUN51</strain>
    </source>
</reference>
<dbReference type="GO" id="GO:0005576">
    <property type="term" value="C:extracellular region"/>
    <property type="evidence" value="ECO:0007669"/>
    <property type="project" value="UniProtKB-SubCell"/>
</dbReference>
<dbReference type="GO" id="GO:0005509">
    <property type="term" value="F:calcium ion binding"/>
    <property type="evidence" value="ECO:0007669"/>
    <property type="project" value="InterPro"/>
</dbReference>